<keyword evidence="4 7" id="KW-0540">Nuclease</keyword>
<evidence type="ECO:0000256" key="5">
    <source>
        <dbReference type="ARBA" id="ARBA00022759"/>
    </source>
</evidence>
<keyword evidence="5 7" id="KW-0255">Endonuclease</keyword>
<keyword evidence="2 7" id="KW-0963">Cytoplasm</keyword>
<dbReference type="SUPFAM" id="SSF89550">
    <property type="entry name" value="PHP domain-like"/>
    <property type="match status" value="1"/>
</dbReference>
<reference evidence="11 12" key="1">
    <citation type="submission" date="2018-06" db="EMBL/GenBank/DDBJ databases">
        <title>Extensive metabolic versatility and redundancy in microbially diverse, dynamic hydrothermal sediments.</title>
        <authorList>
            <person name="Dombrowski N."/>
            <person name="Teske A."/>
            <person name="Baker B.J."/>
        </authorList>
    </citation>
    <scope>NUCLEOTIDE SEQUENCE [LARGE SCALE GENOMIC DNA]</scope>
    <source>
        <strain evidence="10">B20_G2</strain>
        <strain evidence="9">B29_G17</strain>
    </source>
</reference>
<dbReference type="PANTHER" id="PTHR13031">
    <property type="entry name" value="RIBONUCLEASE P SUBUNIT P30"/>
    <property type="match status" value="1"/>
</dbReference>
<comment type="similarity">
    <text evidence="1 7">Belongs to the eukaryotic/archaeal RNase P protein component 3 family.</text>
</comment>
<dbReference type="PANTHER" id="PTHR13031:SF0">
    <property type="entry name" value="RIBONUCLEASE P PROTEIN SUBUNIT P30"/>
    <property type="match status" value="1"/>
</dbReference>
<dbReference type="GO" id="GO:0004526">
    <property type="term" value="F:ribonuclease P activity"/>
    <property type="evidence" value="ECO:0007669"/>
    <property type="project" value="UniProtKB-UniRule"/>
</dbReference>
<dbReference type="GO" id="GO:0001682">
    <property type="term" value="P:tRNA 5'-leader removal"/>
    <property type="evidence" value="ECO:0007669"/>
    <property type="project" value="UniProtKB-UniRule"/>
</dbReference>
<dbReference type="Proteomes" id="UP000269499">
    <property type="component" value="Unassembled WGS sequence"/>
</dbReference>
<dbReference type="GO" id="GO:0005737">
    <property type="term" value="C:cytoplasm"/>
    <property type="evidence" value="ECO:0007669"/>
    <property type="project" value="UniProtKB-SubCell"/>
</dbReference>
<evidence type="ECO:0000313" key="11">
    <source>
        <dbReference type="Proteomes" id="UP000268446"/>
    </source>
</evidence>
<evidence type="ECO:0000313" key="9">
    <source>
        <dbReference type="EMBL" id="RLE51978.1"/>
    </source>
</evidence>
<evidence type="ECO:0000256" key="4">
    <source>
        <dbReference type="ARBA" id="ARBA00022722"/>
    </source>
</evidence>
<dbReference type="InterPro" id="IPR023539">
    <property type="entry name" value="RNase_P_comp-3_arc"/>
</dbReference>
<gene>
    <name evidence="7" type="primary">rnp3</name>
    <name evidence="9" type="ORF">DRJ20_01065</name>
    <name evidence="10" type="ORF">DRJ26_01460</name>
</gene>
<comment type="subunit">
    <text evidence="7">Consists of a catalytic RNA component and at least 4-5 protein subunits.</text>
</comment>
<comment type="subcellular location">
    <subcellularLocation>
        <location evidence="7">Cytoplasm</location>
    </subcellularLocation>
</comment>
<feature type="domain" description="Polymerase/histidinol phosphatase N-terminal" evidence="8">
    <location>
        <begin position="9"/>
        <end position="76"/>
    </location>
</feature>
<evidence type="ECO:0000256" key="1">
    <source>
        <dbReference type="ARBA" id="ARBA00007331"/>
    </source>
</evidence>
<dbReference type="InterPro" id="IPR002738">
    <property type="entry name" value="RNase_P_p30"/>
</dbReference>
<dbReference type="AlphaFoldDB" id="A0A497F580"/>
<name>A0A497F580_9CREN</name>
<keyword evidence="6 7" id="KW-0378">Hydrolase</keyword>
<dbReference type="EC" id="3.1.26.5" evidence="7"/>
<evidence type="ECO:0000256" key="2">
    <source>
        <dbReference type="ARBA" id="ARBA00022490"/>
    </source>
</evidence>
<evidence type="ECO:0000256" key="3">
    <source>
        <dbReference type="ARBA" id="ARBA00022694"/>
    </source>
</evidence>
<evidence type="ECO:0000313" key="12">
    <source>
        <dbReference type="Proteomes" id="UP000269499"/>
    </source>
</evidence>
<organism evidence="10 12">
    <name type="scientific">Thermoproteota archaeon</name>
    <dbReference type="NCBI Taxonomy" id="2056631"/>
    <lineage>
        <taxon>Archaea</taxon>
        <taxon>Thermoproteota</taxon>
    </lineage>
</organism>
<evidence type="ECO:0000313" key="10">
    <source>
        <dbReference type="EMBL" id="RLE54814.1"/>
    </source>
</evidence>
<protein>
    <recommendedName>
        <fullName evidence="7">Ribonuclease P protein component 3</fullName>
        <shortName evidence="7">RNase P component 3</shortName>
        <ecNumber evidence="7">3.1.26.5</ecNumber>
    </recommendedName>
    <alternativeName>
        <fullName evidence="7">Rpp30</fullName>
    </alternativeName>
</protein>
<dbReference type="InterPro" id="IPR016195">
    <property type="entry name" value="Pol/histidinol_Pase-like"/>
</dbReference>
<dbReference type="GO" id="GO:0003723">
    <property type="term" value="F:RNA binding"/>
    <property type="evidence" value="ECO:0007669"/>
    <property type="project" value="TreeGrafter"/>
</dbReference>
<dbReference type="Gene3D" id="3.20.20.140">
    <property type="entry name" value="Metal-dependent hydrolases"/>
    <property type="match status" value="1"/>
</dbReference>
<proteinExistence type="inferred from homology"/>
<comment type="function">
    <text evidence="7">Part of ribonuclease P, a protein complex that generates mature tRNA molecules by cleaving their 5'-ends.</text>
</comment>
<dbReference type="Proteomes" id="UP000268446">
    <property type="component" value="Unassembled WGS sequence"/>
</dbReference>
<dbReference type="GO" id="GO:0030677">
    <property type="term" value="C:ribonuclease P complex"/>
    <property type="evidence" value="ECO:0007669"/>
    <property type="project" value="UniProtKB-UniRule"/>
</dbReference>
<dbReference type="SMART" id="SM00481">
    <property type="entry name" value="POLIIIAc"/>
    <property type="match status" value="1"/>
</dbReference>
<evidence type="ECO:0000256" key="7">
    <source>
        <dbReference type="HAMAP-Rule" id="MF_00756"/>
    </source>
</evidence>
<sequence>MKLPKRRFVDLHVKSSLSSGKSSPSQIARMASHLGFKAIGLADFNLQNIDLLPDIRKIFESYGVDLVARADLYEQSPKLLKSALRKLRRRVEVIAVYCRNINVARLAARDRRVDLLIFSAKSWRENFFDKSEAALALSGESALEVNLIDLIRARSSSERIQAIRILSENVRMAKRYDLPVIFSSGATSIYEMRAPRELAALATLLGLTEYEARESLSKIPLELVLKNREKLSEYYIMPGVRLIRKGEFLGEKMEK</sequence>
<dbReference type="Pfam" id="PF01876">
    <property type="entry name" value="RNase_P_p30"/>
    <property type="match status" value="1"/>
</dbReference>
<evidence type="ECO:0000256" key="6">
    <source>
        <dbReference type="ARBA" id="ARBA00022801"/>
    </source>
</evidence>
<comment type="catalytic activity">
    <reaction evidence="7">
        <text>Endonucleolytic cleavage of RNA, removing 5'-extranucleotides from tRNA precursor.</text>
        <dbReference type="EC" id="3.1.26.5"/>
    </reaction>
</comment>
<dbReference type="InterPro" id="IPR003141">
    <property type="entry name" value="Pol/His_phosphatase_N"/>
</dbReference>
<evidence type="ECO:0000259" key="8">
    <source>
        <dbReference type="SMART" id="SM00481"/>
    </source>
</evidence>
<keyword evidence="3 7" id="KW-0819">tRNA processing</keyword>
<comment type="caution">
    <text evidence="10">The sequence shown here is derived from an EMBL/GenBank/DDBJ whole genome shotgun (WGS) entry which is preliminary data.</text>
</comment>
<dbReference type="EMBL" id="QMRA01000015">
    <property type="protein sequence ID" value="RLE54814.1"/>
    <property type="molecule type" value="Genomic_DNA"/>
</dbReference>
<dbReference type="EMBL" id="QMQZ01000020">
    <property type="protein sequence ID" value="RLE51978.1"/>
    <property type="molecule type" value="Genomic_DNA"/>
</dbReference>
<accession>A0A497F580</accession>
<dbReference type="HAMAP" id="MF_00756">
    <property type="entry name" value="RNase_P_3"/>
    <property type="match status" value="1"/>
</dbReference>